<dbReference type="STRING" id="45607.A0A2T0FHP0"/>
<dbReference type="Pfam" id="PF12807">
    <property type="entry name" value="eIF3_p135"/>
    <property type="match status" value="2"/>
</dbReference>
<keyword evidence="1" id="KW-0963">Cytoplasm</keyword>
<sequence length="1084" mass="119222">MSDDLVALAIHSPFRKDPFNVNIPPTELVSTIKQHLVSLSQLHQPLSAFVLQFNNEPVSPLVSVQDAGLKSGDALYMVPSKYTFAEAVQHIRQTREILGLKSTVPVLPAVNQGAVAITSFKADAKKKNGKKAKKSAGSDTDPTIPESHAIFSGANPENPRLSSAVAEPNQVAPGPVARSLQLSNWNPVTPMRKLQGHLMYLKFVASDFKTFHITSTVDGFYVSNSTDQKFGPSPKKNDGVEHVSLLRLIGLVSPSTLNAVERTANQLAKQPPLAWIPAKNTMLSVPWVCGKVEEPTGDLALTQIVLNVDLSAETKDWNDELQMSLEMPIIDEEGNYSVRDRILREQLVISTVHGFNKAAVQGVMDIVEGNMLAMNPDEQEGSRIYLRNGIFYYLATDASGAFAELGGNAAARVTAGKDLKNIESILALGIEGICPVLTSVVDYCGRRVVAQAPVPGVFREIDEEQIQYGINEGREKVFAKEDLEACLSKVADFFHLKKHTVYAKTNKADLVTSMDTKVMRGTDGREYLLDLYRLTPPDLSFLDANPDYIHKMALLRPEAVKEWFSEKARPAVTEAGEEGLTQDQISDIIAKYRLNPDVFIDEADIPKEDLEQFRADKEAVLEASALITTKHIPNYIEALVEGKATYPMDGAQLTAGMHARGINMRYLGALHAATGENPLFDNLRSLIQQETVVRATKHYVNRVVSALSPLDAHAKIADIVNQMRSGQPPAELVEEVQRRFRFKLPNDWATQLSRRSFLRELSLQLGLQWSSSVLESKTVQASQLLAVVPKLRSVQHGSSVADEALDTGRQSVAQGDIEPGLEVISEAVSLFDQIYGAVHPAVARAYSAASLAFNEQKDFDRAAEYARSAIAVNERTQGLDACDTLVMYNNLAFFERGRGNLSLALDCTKHFLDLWEQVGFEGHPDTATSLVNVGAMLQEAKLYEQSLEWFNKAIALLEHAYGDNSIHLATPKFQIAQSLLVTGKYKDSARAMEQAHDLFKAKFGAENTNTIECKKWLDYLLSTAVKDQKAAKMRVAAAAQAKLSSQSLRTNGTPVIGKQSASEVLAHINSSEKRKSKKKKSKKH</sequence>
<name>A0A2T0FHP0_9ASCO</name>
<dbReference type="InterPro" id="IPR027523">
    <property type="entry name" value="CLU_prot"/>
</dbReference>
<organism evidence="5 6">
    <name type="scientific">Wickerhamiella sorbophila</name>
    <dbReference type="NCBI Taxonomy" id="45607"/>
    <lineage>
        <taxon>Eukaryota</taxon>
        <taxon>Fungi</taxon>
        <taxon>Dikarya</taxon>
        <taxon>Ascomycota</taxon>
        <taxon>Saccharomycotina</taxon>
        <taxon>Dipodascomycetes</taxon>
        <taxon>Dipodascales</taxon>
        <taxon>Trichomonascaceae</taxon>
        <taxon>Wickerhamiella</taxon>
    </lineage>
</organism>
<dbReference type="Gene3D" id="1.25.40.10">
    <property type="entry name" value="Tetratricopeptide repeat domain"/>
    <property type="match status" value="1"/>
</dbReference>
<evidence type="ECO:0000259" key="4">
    <source>
        <dbReference type="PROSITE" id="PS51823"/>
    </source>
</evidence>
<keyword evidence="2" id="KW-0802">TPR repeat</keyword>
<feature type="region of interest" description="Disordered" evidence="3">
    <location>
        <begin position="1043"/>
        <end position="1084"/>
    </location>
</feature>
<feature type="domain" description="Clu" evidence="4">
    <location>
        <begin position="292"/>
        <end position="542"/>
    </location>
</feature>
<dbReference type="InterPro" id="IPR019734">
    <property type="entry name" value="TPR_rpt"/>
</dbReference>
<dbReference type="GeneID" id="36515854"/>
<reference evidence="5 6" key="1">
    <citation type="submission" date="2017-04" db="EMBL/GenBank/DDBJ databases">
        <title>Genome sequencing of [Candida] sorbophila.</title>
        <authorList>
            <person name="Ahn J.O."/>
        </authorList>
    </citation>
    <scope>NUCLEOTIDE SEQUENCE [LARGE SCALE GENOMIC DNA]</scope>
    <source>
        <strain evidence="5 6">DS02</strain>
    </source>
</reference>
<dbReference type="SUPFAM" id="SSF103107">
    <property type="entry name" value="Hypothetical protein c14orf129, hspc210"/>
    <property type="match status" value="1"/>
</dbReference>
<dbReference type="InterPro" id="IPR033646">
    <property type="entry name" value="CLU-central"/>
</dbReference>
<feature type="region of interest" description="Disordered" evidence="3">
    <location>
        <begin position="126"/>
        <end position="163"/>
    </location>
</feature>
<dbReference type="GO" id="GO:0003729">
    <property type="term" value="F:mRNA binding"/>
    <property type="evidence" value="ECO:0007669"/>
    <property type="project" value="TreeGrafter"/>
</dbReference>
<dbReference type="RefSeq" id="XP_024664431.1">
    <property type="nucleotide sequence ID" value="XM_024808663.1"/>
</dbReference>
<dbReference type="AlphaFoldDB" id="A0A2T0FHP0"/>
<dbReference type="GO" id="GO:0048312">
    <property type="term" value="P:intracellular distribution of mitochondria"/>
    <property type="evidence" value="ECO:0007669"/>
    <property type="project" value="TreeGrafter"/>
</dbReference>
<dbReference type="PROSITE" id="PS51823">
    <property type="entry name" value="CLU"/>
    <property type="match status" value="1"/>
</dbReference>
<dbReference type="OrthoDB" id="1414216at2759"/>
<dbReference type="InterPro" id="IPR025697">
    <property type="entry name" value="CLU_dom"/>
</dbReference>
<evidence type="ECO:0000256" key="3">
    <source>
        <dbReference type="SAM" id="MobiDB-lite"/>
    </source>
</evidence>
<dbReference type="Pfam" id="PF13424">
    <property type="entry name" value="TPR_12"/>
    <property type="match status" value="1"/>
</dbReference>
<protein>
    <submittedName>
        <fullName evidence="5">Clustered mitochondria</fullName>
    </submittedName>
</protein>
<dbReference type="PANTHER" id="PTHR12601">
    <property type="entry name" value="EUKARYOTIC TRANSLATION INITIATION FACTOR 3 SUBUNIT EIF-3"/>
    <property type="match status" value="1"/>
</dbReference>
<comment type="caution">
    <text evidence="5">The sequence shown here is derived from an EMBL/GenBank/DDBJ whole genome shotgun (WGS) entry which is preliminary data.</text>
</comment>
<dbReference type="PANTHER" id="PTHR12601:SF6">
    <property type="entry name" value="CLUSTERED MITOCHONDRIA PROTEIN HOMOLOG"/>
    <property type="match status" value="1"/>
</dbReference>
<dbReference type="InterPro" id="IPR023231">
    <property type="entry name" value="GSKIP_dom_sf"/>
</dbReference>
<dbReference type="SUPFAM" id="SSF48452">
    <property type="entry name" value="TPR-like"/>
    <property type="match status" value="2"/>
</dbReference>
<evidence type="ECO:0000313" key="6">
    <source>
        <dbReference type="Proteomes" id="UP000238350"/>
    </source>
</evidence>
<evidence type="ECO:0000313" key="5">
    <source>
        <dbReference type="EMBL" id="PRT54486.1"/>
    </source>
</evidence>
<proteinExistence type="predicted"/>
<dbReference type="EMBL" id="NDIQ01000021">
    <property type="protein sequence ID" value="PRT54486.1"/>
    <property type="molecule type" value="Genomic_DNA"/>
</dbReference>
<dbReference type="CDD" id="cd15466">
    <property type="entry name" value="CLU-central"/>
    <property type="match status" value="1"/>
</dbReference>
<dbReference type="Proteomes" id="UP000238350">
    <property type="component" value="Unassembled WGS sequence"/>
</dbReference>
<dbReference type="InterPro" id="IPR011990">
    <property type="entry name" value="TPR-like_helical_dom_sf"/>
</dbReference>
<dbReference type="PROSITE" id="PS50005">
    <property type="entry name" value="TPR"/>
    <property type="match status" value="1"/>
</dbReference>
<feature type="repeat" description="TPR" evidence="2">
    <location>
        <begin position="927"/>
        <end position="960"/>
    </location>
</feature>
<dbReference type="Pfam" id="PF13236">
    <property type="entry name" value="CLU"/>
    <property type="match status" value="1"/>
</dbReference>
<feature type="compositionally biased region" description="Basic residues" evidence="3">
    <location>
        <begin position="1074"/>
        <end position="1084"/>
    </location>
</feature>
<dbReference type="SMART" id="SM00028">
    <property type="entry name" value="TPR"/>
    <property type="match status" value="4"/>
</dbReference>
<evidence type="ECO:0000256" key="1">
    <source>
        <dbReference type="ARBA" id="ARBA00022490"/>
    </source>
</evidence>
<evidence type="ECO:0000256" key="2">
    <source>
        <dbReference type="PROSITE-ProRule" id="PRU00339"/>
    </source>
</evidence>
<accession>A0A2T0FHP0</accession>
<dbReference type="GO" id="GO:0005737">
    <property type="term" value="C:cytoplasm"/>
    <property type="evidence" value="ECO:0007669"/>
    <property type="project" value="TreeGrafter"/>
</dbReference>
<keyword evidence="6" id="KW-1185">Reference proteome</keyword>
<gene>
    <name evidence="5" type="ORF">B9G98_02106</name>
</gene>